<keyword evidence="4" id="KW-1185">Reference proteome</keyword>
<dbReference type="Proteomes" id="UP001291623">
    <property type="component" value="Unassembled WGS sequence"/>
</dbReference>
<name>A0AAE1VHJ1_9SOLA</name>
<evidence type="ECO:0000313" key="3">
    <source>
        <dbReference type="EMBL" id="KAK4361464.1"/>
    </source>
</evidence>
<feature type="compositionally biased region" description="Polar residues" evidence="1">
    <location>
        <begin position="56"/>
        <end position="70"/>
    </location>
</feature>
<evidence type="ECO:0000256" key="2">
    <source>
        <dbReference type="SAM" id="Phobius"/>
    </source>
</evidence>
<proteinExistence type="predicted"/>
<feature type="region of interest" description="Disordered" evidence="1">
    <location>
        <begin position="24"/>
        <end position="70"/>
    </location>
</feature>
<feature type="transmembrane region" description="Helical" evidence="2">
    <location>
        <begin position="80"/>
        <end position="99"/>
    </location>
</feature>
<reference evidence="3" key="1">
    <citation type="submission" date="2023-12" db="EMBL/GenBank/DDBJ databases">
        <title>Genome assembly of Anisodus tanguticus.</title>
        <authorList>
            <person name="Wang Y.-J."/>
        </authorList>
    </citation>
    <scope>NUCLEOTIDE SEQUENCE</scope>
    <source>
        <strain evidence="3">KB-2021</strain>
        <tissue evidence="3">Leaf</tissue>
    </source>
</reference>
<sequence length="100" mass="11144">MTGYRVVFDEMVLGWKPSDCYDSKGSKSRTIMPINKQKPSEGSVPTSALPEDTRENGNGTARSTPAFTSSTSVGNYVTRLTFFCQLVMALFFTYSYYLVI</sequence>
<gene>
    <name evidence="3" type="ORF">RND71_020416</name>
</gene>
<evidence type="ECO:0000256" key="1">
    <source>
        <dbReference type="SAM" id="MobiDB-lite"/>
    </source>
</evidence>
<evidence type="ECO:0000313" key="4">
    <source>
        <dbReference type="Proteomes" id="UP001291623"/>
    </source>
</evidence>
<keyword evidence="2" id="KW-0812">Transmembrane</keyword>
<dbReference type="EMBL" id="JAVYJV010000010">
    <property type="protein sequence ID" value="KAK4361464.1"/>
    <property type="molecule type" value="Genomic_DNA"/>
</dbReference>
<comment type="caution">
    <text evidence="3">The sequence shown here is derived from an EMBL/GenBank/DDBJ whole genome shotgun (WGS) entry which is preliminary data.</text>
</comment>
<keyword evidence="2" id="KW-1133">Transmembrane helix</keyword>
<dbReference type="AlphaFoldDB" id="A0AAE1VHJ1"/>
<accession>A0AAE1VHJ1</accession>
<protein>
    <submittedName>
        <fullName evidence="3">Uncharacterized protein</fullName>
    </submittedName>
</protein>
<organism evidence="3 4">
    <name type="scientific">Anisodus tanguticus</name>
    <dbReference type="NCBI Taxonomy" id="243964"/>
    <lineage>
        <taxon>Eukaryota</taxon>
        <taxon>Viridiplantae</taxon>
        <taxon>Streptophyta</taxon>
        <taxon>Embryophyta</taxon>
        <taxon>Tracheophyta</taxon>
        <taxon>Spermatophyta</taxon>
        <taxon>Magnoliopsida</taxon>
        <taxon>eudicotyledons</taxon>
        <taxon>Gunneridae</taxon>
        <taxon>Pentapetalae</taxon>
        <taxon>asterids</taxon>
        <taxon>lamiids</taxon>
        <taxon>Solanales</taxon>
        <taxon>Solanaceae</taxon>
        <taxon>Solanoideae</taxon>
        <taxon>Hyoscyameae</taxon>
        <taxon>Anisodus</taxon>
    </lineage>
</organism>
<keyword evidence="2" id="KW-0472">Membrane</keyword>